<name>A0A5K7Z8K8_9BACT</name>
<evidence type="ECO:0000256" key="2">
    <source>
        <dbReference type="ARBA" id="ARBA00022649"/>
    </source>
</evidence>
<dbReference type="EMBL" id="AP021875">
    <property type="protein sequence ID" value="BBO72807.1"/>
    <property type="molecule type" value="Genomic_DNA"/>
</dbReference>
<dbReference type="InterPro" id="IPR050556">
    <property type="entry name" value="Type_II_TA_system_RNase"/>
</dbReference>
<keyword evidence="4" id="KW-0479">Metal-binding</keyword>
<evidence type="ECO:0000256" key="3">
    <source>
        <dbReference type="ARBA" id="ARBA00022722"/>
    </source>
</evidence>
<evidence type="ECO:0000313" key="10">
    <source>
        <dbReference type="Proteomes" id="UP000427769"/>
    </source>
</evidence>
<keyword evidence="2" id="KW-1277">Toxin-antitoxin system</keyword>
<evidence type="ECO:0000256" key="1">
    <source>
        <dbReference type="ARBA" id="ARBA00001946"/>
    </source>
</evidence>
<dbReference type="Proteomes" id="UP000427769">
    <property type="component" value="Chromosome"/>
</dbReference>
<dbReference type="GO" id="GO:0004518">
    <property type="term" value="F:nuclease activity"/>
    <property type="evidence" value="ECO:0007669"/>
    <property type="project" value="UniProtKB-KW"/>
</dbReference>
<dbReference type="GO" id="GO:0016787">
    <property type="term" value="F:hydrolase activity"/>
    <property type="evidence" value="ECO:0007669"/>
    <property type="project" value="UniProtKB-KW"/>
</dbReference>
<dbReference type="PANTHER" id="PTHR33653:SF1">
    <property type="entry name" value="RIBONUCLEASE VAPC2"/>
    <property type="match status" value="1"/>
</dbReference>
<dbReference type="Pfam" id="PF01850">
    <property type="entry name" value="PIN"/>
    <property type="match status" value="1"/>
</dbReference>
<accession>A0A5K7Z8K8</accession>
<dbReference type="AlphaFoldDB" id="A0A5K7Z8K8"/>
<dbReference type="InterPro" id="IPR029060">
    <property type="entry name" value="PIN-like_dom_sf"/>
</dbReference>
<dbReference type="GO" id="GO:0046872">
    <property type="term" value="F:metal ion binding"/>
    <property type="evidence" value="ECO:0007669"/>
    <property type="project" value="UniProtKB-KW"/>
</dbReference>
<protein>
    <submittedName>
        <fullName evidence="9">Ribonuclease VapC</fullName>
    </submittedName>
</protein>
<dbReference type="RefSeq" id="WP_155301980.1">
    <property type="nucleotide sequence ID" value="NZ_AP021875.1"/>
</dbReference>
<dbReference type="CDD" id="cd18731">
    <property type="entry name" value="PIN_NgFitB-like"/>
    <property type="match status" value="1"/>
</dbReference>
<dbReference type="PANTHER" id="PTHR33653">
    <property type="entry name" value="RIBONUCLEASE VAPC2"/>
    <property type="match status" value="1"/>
</dbReference>
<sequence>MFLLDTNVLSELMRPMPDPRVVQWIDRIPEWDLWISTITVAEIHLNIALLDDGQRKRKLGDLAEQMFREDFEGRILPFDYHAATEYAKVVVHRSRIGRPISVEDAQIAAIARTADLSIATRNTKDFHDIQGIDLSNPWI</sequence>
<keyword evidence="6" id="KW-0460">Magnesium</keyword>
<organism evidence="9 10">
    <name type="scientific">Desulfosarcina widdelii</name>
    <dbReference type="NCBI Taxonomy" id="947919"/>
    <lineage>
        <taxon>Bacteria</taxon>
        <taxon>Pseudomonadati</taxon>
        <taxon>Thermodesulfobacteriota</taxon>
        <taxon>Desulfobacteria</taxon>
        <taxon>Desulfobacterales</taxon>
        <taxon>Desulfosarcinaceae</taxon>
        <taxon>Desulfosarcina</taxon>
    </lineage>
</organism>
<evidence type="ECO:0000256" key="4">
    <source>
        <dbReference type="ARBA" id="ARBA00022723"/>
    </source>
</evidence>
<keyword evidence="3" id="KW-0540">Nuclease</keyword>
<comment type="cofactor">
    <cofactor evidence="1">
        <name>Mg(2+)</name>
        <dbReference type="ChEBI" id="CHEBI:18420"/>
    </cofactor>
</comment>
<dbReference type="Gene3D" id="3.40.50.1010">
    <property type="entry name" value="5'-nuclease"/>
    <property type="match status" value="1"/>
</dbReference>
<comment type="similarity">
    <text evidence="7">Belongs to the PINc/VapC protein family.</text>
</comment>
<evidence type="ECO:0000259" key="8">
    <source>
        <dbReference type="Pfam" id="PF01850"/>
    </source>
</evidence>
<dbReference type="KEGG" id="dwd:DSCW_02240"/>
<keyword evidence="10" id="KW-1185">Reference proteome</keyword>
<reference evidence="9 10" key="1">
    <citation type="submission" date="2019-11" db="EMBL/GenBank/DDBJ databases">
        <title>Comparative genomics of hydrocarbon-degrading Desulfosarcina strains.</title>
        <authorList>
            <person name="Watanabe M."/>
            <person name="Kojima H."/>
            <person name="Fukui M."/>
        </authorList>
    </citation>
    <scope>NUCLEOTIDE SEQUENCE [LARGE SCALE GENOMIC DNA]</scope>
    <source>
        <strain evidence="9 10">PP31</strain>
    </source>
</reference>
<dbReference type="SUPFAM" id="SSF88723">
    <property type="entry name" value="PIN domain-like"/>
    <property type="match status" value="1"/>
</dbReference>
<dbReference type="OrthoDB" id="9804823at2"/>
<proteinExistence type="inferred from homology"/>
<evidence type="ECO:0000256" key="7">
    <source>
        <dbReference type="ARBA" id="ARBA00038093"/>
    </source>
</evidence>
<gene>
    <name evidence="9" type="primary">vapC_1</name>
    <name evidence="9" type="ORF">DSCW_02240</name>
</gene>
<keyword evidence="5" id="KW-0378">Hydrolase</keyword>
<evidence type="ECO:0000256" key="6">
    <source>
        <dbReference type="ARBA" id="ARBA00022842"/>
    </source>
</evidence>
<evidence type="ECO:0000313" key="9">
    <source>
        <dbReference type="EMBL" id="BBO72807.1"/>
    </source>
</evidence>
<evidence type="ECO:0000256" key="5">
    <source>
        <dbReference type="ARBA" id="ARBA00022801"/>
    </source>
</evidence>
<dbReference type="InterPro" id="IPR002716">
    <property type="entry name" value="PIN_dom"/>
</dbReference>
<feature type="domain" description="PIN" evidence="8">
    <location>
        <begin position="3"/>
        <end position="129"/>
    </location>
</feature>